<dbReference type="PRINTS" id="PR00019">
    <property type="entry name" value="LEURICHRPT"/>
</dbReference>
<reference evidence="15 16" key="1">
    <citation type="journal article" date="2020" name="Mol. Plant">
        <title>The Chromosome-Based Rubber Tree Genome Provides New Insights into Spurge Genome Evolution and Rubber Biosynthesis.</title>
        <authorList>
            <person name="Liu J."/>
            <person name="Shi C."/>
            <person name="Shi C.C."/>
            <person name="Li W."/>
            <person name="Zhang Q.J."/>
            <person name="Zhang Y."/>
            <person name="Li K."/>
            <person name="Lu H.F."/>
            <person name="Shi C."/>
            <person name="Zhu S.T."/>
            <person name="Xiao Z.Y."/>
            <person name="Nan H."/>
            <person name="Yue Y."/>
            <person name="Zhu X.G."/>
            <person name="Wu Y."/>
            <person name="Hong X.N."/>
            <person name="Fan G.Y."/>
            <person name="Tong Y."/>
            <person name="Zhang D."/>
            <person name="Mao C.L."/>
            <person name="Liu Y.L."/>
            <person name="Hao S.J."/>
            <person name="Liu W.Q."/>
            <person name="Lv M.Q."/>
            <person name="Zhang H.B."/>
            <person name="Liu Y."/>
            <person name="Hu-Tang G.R."/>
            <person name="Wang J.P."/>
            <person name="Wang J.H."/>
            <person name="Sun Y.H."/>
            <person name="Ni S.B."/>
            <person name="Chen W.B."/>
            <person name="Zhang X.C."/>
            <person name="Jiao Y.N."/>
            <person name="Eichler E.E."/>
            <person name="Li G.H."/>
            <person name="Liu X."/>
            <person name="Gao L.Z."/>
        </authorList>
    </citation>
    <scope>NUCLEOTIDE SEQUENCE [LARGE SCALE GENOMIC DNA]</scope>
    <source>
        <strain evidence="16">cv. GT1</strain>
        <tissue evidence="15">Leaf</tissue>
    </source>
</reference>
<feature type="signal peptide" evidence="13">
    <location>
        <begin position="1"/>
        <end position="24"/>
    </location>
</feature>
<dbReference type="InterPro" id="IPR001611">
    <property type="entry name" value="Leu-rich_rpt"/>
</dbReference>
<keyword evidence="5 12" id="KW-0812">Transmembrane</keyword>
<evidence type="ECO:0000256" key="7">
    <source>
        <dbReference type="ARBA" id="ARBA00022737"/>
    </source>
</evidence>
<evidence type="ECO:0000256" key="10">
    <source>
        <dbReference type="ARBA" id="ARBA00023170"/>
    </source>
</evidence>
<comment type="caution">
    <text evidence="15">The sequence shown here is derived from an EMBL/GenBank/DDBJ whole genome shotgun (WGS) entry which is preliminary data.</text>
</comment>
<evidence type="ECO:0000256" key="8">
    <source>
        <dbReference type="ARBA" id="ARBA00022989"/>
    </source>
</evidence>
<evidence type="ECO:0000256" key="13">
    <source>
        <dbReference type="SAM" id="SignalP"/>
    </source>
</evidence>
<comment type="similarity">
    <text evidence="2">Belongs to the RLP family.</text>
</comment>
<dbReference type="Gene3D" id="3.80.10.10">
    <property type="entry name" value="Ribonuclease Inhibitor"/>
    <property type="match status" value="4"/>
</dbReference>
<keyword evidence="9 12" id="KW-0472">Membrane</keyword>
<dbReference type="Pfam" id="PF13855">
    <property type="entry name" value="LRR_8"/>
    <property type="match status" value="2"/>
</dbReference>
<evidence type="ECO:0000313" key="16">
    <source>
        <dbReference type="Proteomes" id="UP000467840"/>
    </source>
</evidence>
<keyword evidence="7" id="KW-0677">Repeat</keyword>
<keyword evidence="8 12" id="KW-1133">Transmembrane helix</keyword>
<keyword evidence="16" id="KW-1185">Reference proteome</keyword>
<dbReference type="FunFam" id="3.80.10.10:FF:000213">
    <property type="entry name" value="Tyrosine-sulfated glycopeptide receptor 1"/>
    <property type="match status" value="1"/>
</dbReference>
<evidence type="ECO:0000256" key="3">
    <source>
        <dbReference type="ARBA" id="ARBA00022475"/>
    </source>
</evidence>
<keyword evidence="10" id="KW-0675">Receptor</keyword>
<dbReference type="InterPro" id="IPR003591">
    <property type="entry name" value="Leu-rich_rpt_typical-subtyp"/>
</dbReference>
<dbReference type="InterPro" id="IPR013210">
    <property type="entry name" value="LRR_N_plant-typ"/>
</dbReference>
<feature type="transmembrane region" description="Helical" evidence="12">
    <location>
        <begin position="969"/>
        <end position="987"/>
    </location>
</feature>
<evidence type="ECO:0000256" key="11">
    <source>
        <dbReference type="ARBA" id="ARBA00023180"/>
    </source>
</evidence>
<gene>
    <name evidence="15" type="ORF">GH714_030491</name>
</gene>
<dbReference type="Pfam" id="PF00560">
    <property type="entry name" value="LRR_1"/>
    <property type="match status" value="8"/>
</dbReference>
<dbReference type="GO" id="GO:0005886">
    <property type="term" value="C:plasma membrane"/>
    <property type="evidence" value="ECO:0007669"/>
    <property type="project" value="UniProtKB-SubCell"/>
</dbReference>
<proteinExistence type="inferred from homology"/>
<keyword evidence="3" id="KW-1003">Cell membrane</keyword>
<evidence type="ECO:0000256" key="12">
    <source>
        <dbReference type="SAM" id="Phobius"/>
    </source>
</evidence>
<dbReference type="Pfam" id="PF08263">
    <property type="entry name" value="LRRNT_2"/>
    <property type="match status" value="1"/>
</dbReference>
<keyword evidence="11" id="KW-0325">Glycoprotein</keyword>
<dbReference type="InterPro" id="IPR032675">
    <property type="entry name" value="LRR_dom_sf"/>
</dbReference>
<dbReference type="PANTHER" id="PTHR48061:SF12">
    <property type="entry name" value="DISEASE RESISTANCE LIKE PROTEIN"/>
    <property type="match status" value="1"/>
</dbReference>
<evidence type="ECO:0000256" key="1">
    <source>
        <dbReference type="ARBA" id="ARBA00004251"/>
    </source>
</evidence>
<accession>A0A6A6K7R0</accession>
<evidence type="ECO:0000256" key="9">
    <source>
        <dbReference type="ARBA" id="ARBA00023136"/>
    </source>
</evidence>
<feature type="domain" description="Leucine-rich repeat-containing N-terminal plant-type" evidence="14">
    <location>
        <begin position="34"/>
        <end position="83"/>
    </location>
</feature>
<dbReference type="SMART" id="SM00369">
    <property type="entry name" value="LRR_TYP"/>
    <property type="match status" value="10"/>
</dbReference>
<comment type="subcellular location">
    <subcellularLocation>
        <location evidence="1">Cell membrane</location>
        <topology evidence="1">Single-pass type I membrane protein</topology>
    </subcellularLocation>
</comment>
<evidence type="ECO:0000256" key="5">
    <source>
        <dbReference type="ARBA" id="ARBA00022692"/>
    </source>
</evidence>
<dbReference type="EMBL" id="JAAGAX010000018">
    <property type="protein sequence ID" value="KAF2284792.1"/>
    <property type="molecule type" value="Genomic_DNA"/>
</dbReference>
<keyword evidence="4" id="KW-0433">Leucine-rich repeat</keyword>
<dbReference type="Proteomes" id="UP000467840">
    <property type="component" value="Chromosome 12"/>
</dbReference>
<evidence type="ECO:0000256" key="6">
    <source>
        <dbReference type="ARBA" id="ARBA00022729"/>
    </source>
</evidence>
<dbReference type="AlphaFoldDB" id="A0A6A6K7R0"/>
<feature type="chain" id="PRO_5025330899" description="Leucine-rich repeat-containing N-terminal plant-type domain-containing protein" evidence="13">
    <location>
        <begin position="25"/>
        <end position="1020"/>
    </location>
</feature>
<dbReference type="FunFam" id="3.80.10.10:FF:000095">
    <property type="entry name" value="LRR receptor-like serine/threonine-protein kinase GSO1"/>
    <property type="match status" value="1"/>
</dbReference>
<evidence type="ECO:0000256" key="2">
    <source>
        <dbReference type="ARBA" id="ARBA00009592"/>
    </source>
</evidence>
<name>A0A6A6K7R0_HEVBR</name>
<evidence type="ECO:0000259" key="14">
    <source>
        <dbReference type="Pfam" id="PF08263"/>
    </source>
</evidence>
<evidence type="ECO:0000313" key="15">
    <source>
        <dbReference type="EMBL" id="KAF2284792.1"/>
    </source>
</evidence>
<protein>
    <recommendedName>
        <fullName evidence="14">Leucine-rich repeat-containing N-terminal plant-type domain-containing protein</fullName>
    </recommendedName>
</protein>
<dbReference type="SUPFAM" id="SSF52058">
    <property type="entry name" value="L domain-like"/>
    <property type="match status" value="4"/>
</dbReference>
<evidence type="ECO:0000256" key="4">
    <source>
        <dbReference type="ARBA" id="ARBA00022614"/>
    </source>
</evidence>
<dbReference type="PANTHER" id="PTHR48061">
    <property type="entry name" value="LEUCINE-RICH REPEAT RECEPTOR PROTEIN KINASE EMS1-LIKE-RELATED"/>
    <property type="match status" value="1"/>
</dbReference>
<sequence length="1020" mass="115165">MESSIYVCLLSILLFCHIIPFTHSFNSSFQPRCHDDESSALLQFKESFIVNNTFDDCYPKVESWKLVKGERGDCCSWDGVQCDEETNHVISLNLANSCLYGSINSNNTLFRLVHLHTLNLAWNDINLSQIPSQVGRLSRLTHLNLSFSGLSGQIPQQIFNLSRLISLDLSLCFHGLKLHKPSFKDLVQHLTNLKVLHLASMNISSKVPELLANFSSLESLSLSDCVLQGEFPVGIFQLPNLKILDLSYNRDLKGYLPPFQLKSALKSLILSGSNFVGELPSSFGNLAYLEELDIDRCNFTGKIPYSFRNLSKLVYLDLSHNHFSSSISSFSWVGNPNKITTLRLLGLNLTGEIPSWLMNLTQLSEVNLGRNQLTGPIPSWLMNLTQLSVVYLGFNRLTGPIPSSLAKLSKLELVYFRNNQLSGKIPFQIYNFTSLSELALSSNELHGSIPSNISQVKNLEVLDLQSNNLVGSVELSSFLQLKKLTFLTLSFNSLTLITKTSTNASTPDFLVLGLAFCNLTEFPRFLHNQDMLESLDLSSNNIKGEIPSWMCSISTNSLDYLNLSHNLLTGFEKDPAVLQWAKIRILDLRYNRLHGSFPLPPQSTSSYLISNNKLVGKVSALLCNLSALEILDLSFNNLSGRLPHCLGNLGDSLSLLDLRRNNFNGSVPSTWRNGCKLKMISISYNQFQGQVPRSLAKCSSLELIDFGNNHIIDSFPSWFRNLEKLRILILRSNGFFGLIDRPQTKGFSNLRVIDLSHNNFTGKMPSTYFEMWDAMKVINASLMTYMEDSMFPHDWYNPFTNYGQYDYSMIMYNKGLELEYRKIPSILTAIDFSNNKFEGEIPDIIGNLQQLYLLNLSNNLLNGHIPSSLANLTELECLDLSRNMLSGKLPPELSKLTFLSSFNVSYNQLEGPIPRGNQFDIFESNQYEGNKGLCGAPLKKKCENFEASPQERSNVVEDDDTGSVFEFKWMIVLIGYGSGFIFGVVVGHKIPRKKHDWFVKTFGRKRQHRSQRVNRRRSRS</sequence>
<keyword evidence="6 13" id="KW-0732">Signal</keyword>
<organism evidence="15 16">
    <name type="scientific">Hevea brasiliensis</name>
    <name type="common">Para rubber tree</name>
    <name type="synonym">Siphonia brasiliensis</name>
    <dbReference type="NCBI Taxonomy" id="3981"/>
    <lineage>
        <taxon>Eukaryota</taxon>
        <taxon>Viridiplantae</taxon>
        <taxon>Streptophyta</taxon>
        <taxon>Embryophyta</taxon>
        <taxon>Tracheophyta</taxon>
        <taxon>Spermatophyta</taxon>
        <taxon>Magnoliopsida</taxon>
        <taxon>eudicotyledons</taxon>
        <taxon>Gunneridae</taxon>
        <taxon>Pentapetalae</taxon>
        <taxon>rosids</taxon>
        <taxon>fabids</taxon>
        <taxon>Malpighiales</taxon>
        <taxon>Euphorbiaceae</taxon>
        <taxon>Crotonoideae</taxon>
        <taxon>Micrandreae</taxon>
        <taxon>Hevea</taxon>
    </lineage>
</organism>
<dbReference type="InterPro" id="IPR046956">
    <property type="entry name" value="RLP23-like"/>
</dbReference>